<keyword evidence="5" id="KW-0460">Magnesium</keyword>
<dbReference type="RefSeq" id="WP_183367972.1">
    <property type="nucleotide sequence ID" value="NZ_JACIEZ010000011.1"/>
</dbReference>
<dbReference type="CDD" id="cd18870">
    <property type="entry name" value="NUDIX_AcylCoAdiphos_Nudt19"/>
    <property type="match status" value="1"/>
</dbReference>
<dbReference type="InterPro" id="IPR000086">
    <property type="entry name" value="NUDIX_hydrolase_dom"/>
</dbReference>
<evidence type="ECO:0000256" key="3">
    <source>
        <dbReference type="ARBA" id="ARBA00022723"/>
    </source>
</evidence>
<evidence type="ECO:0000259" key="7">
    <source>
        <dbReference type="PROSITE" id="PS51462"/>
    </source>
</evidence>
<dbReference type="EMBL" id="JACIEZ010000011">
    <property type="protein sequence ID" value="MBB4066709.1"/>
    <property type="molecule type" value="Genomic_DNA"/>
</dbReference>
<evidence type="ECO:0000313" key="8">
    <source>
        <dbReference type="EMBL" id="MBB4066709.1"/>
    </source>
</evidence>
<dbReference type="PANTHER" id="PTHR12318:SF0">
    <property type="entry name" value="ACYL-COENZYME A DIPHOSPHATASE NUDT19"/>
    <property type="match status" value="1"/>
</dbReference>
<dbReference type="Pfam" id="PF00293">
    <property type="entry name" value="NUDIX"/>
    <property type="match status" value="1"/>
</dbReference>
<dbReference type="GO" id="GO:0046872">
    <property type="term" value="F:metal ion binding"/>
    <property type="evidence" value="ECO:0007669"/>
    <property type="project" value="UniProtKB-KW"/>
</dbReference>
<keyword evidence="6" id="KW-0464">Manganese</keyword>
<comment type="caution">
    <text evidence="8">The sequence shown here is derived from an EMBL/GenBank/DDBJ whole genome shotgun (WGS) entry which is preliminary data.</text>
</comment>
<proteinExistence type="predicted"/>
<evidence type="ECO:0000256" key="1">
    <source>
        <dbReference type="ARBA" id="ARBA00001936"/>
    </source>
</evidence>
<keyword evidence="3" id="KW-0479">Metal-binding</keyword>
<organism evidence="8 9">
    <name type="scientific">Gellertiella hungarica</name>
    <dbReference type="NCBI Taxonomy" id="1572859"/>
    <lineage>
        <taxon>Bacteria</taxon>
        <taxon>Pseudomonadati</taxon>
        <taxon>Pseudomonadota</taxon>
        <taxon>Alphaproteobacteria</taxon>
        <taxon>Hyphomicrobiales</taxon>
        <taxon>Rhizobiaceae</taxon>
        <taxon>Gellertiella</taxon>
    </lineage>
</organism>
<dbReference type="AlphaFoldDB" id="A0A7W6J8F9"/>
<dbReference type="InterPro" id="IPR015797">
    <property type="entry name" value="NUDIX_hydrolase-like_dom_sf"/>
</dbReference>
<comment type="cofactor">
    <cofactor evidence="1">
        <name>Mn(2+)</name>
        <dbReference type="ChEBI" id="CHEBI:29035"/>
    </cofactor>
</comment>
<dbReference type="PROSITE" id="PS51462">
    <property type="entry name" value="NUDIX"/>
    <property type="match status" value="1"/>
</dbReference>
<feature type="domain" description="Nudix hydrolase" evidence="7">
    <location>
        <begin position="15"/>
        <end position="195"/>
    </location>
</feature>
<keyword evidence="4" id="KW-0378">Hydrolase</keyword>
<keyword evidence="9" id="KW-1185">Reference proteome</keyword>
<sequence>MQKEDASKARPKALRPRDAATLILVDRSAGPWRVLMGKRHARHVFMPDLYVFPGGRRDRRDHALPFDTDMHPAVLDKLVGESRSSKTPTGARALALAALRELHEETGISIGERDERGLRARLDGLRYVARAITPPGMVRRFDTRFFCTFADEAGVDPAGIRDSNELHDLRWVELSAVGEIPMPEITRSILEELRILMDNDPGLPFGLPVPFFFDRRRTMVRVTF</sequence>
<dbReference type="Proteomes" id="UP000528286">
    <property type="component" value="Unassembled WGS sequence"/>
</dbReference>
<gene>
    <name evidence="8" type="ORF">GGR23_003927</name>
</gene>
<dbReference type="GO" id="GO:0016818">
    <property type="term" value="F:hydrolase activity, acting on acid anhydrides, in phosphorus-containing anhydrides"/>
    <property type="evidence" value="ECO:0007669"/>
    <property type="project" value="InterPro"/>
</dbReference>
<accession>A0A7W6J8F9</accession>
<dbReference type="PANTHER" id="PTHR12318">
    <property type="entry name" value="TESTOSTERONE-REGULATED PROTEIN RP2"/>
    <property type="match status" value="1"/>
</dbReference>
<evidence type="ECO:0000256" key="2">
    <source>
        <dbReference type="ARBA" id="ARBA00001946"/>
    </source>
</evidence>
<evidence type="ECO:0000256" key="4">
    <source>
        <dbReference type="ARBA" id="ARBA00022801"/>
    </source>
</evidence>
<name>A0A7W6J8F9_9HYPH</name>
<dbReference type="Gene3D" id="3.90.79.10">
    <property type="entry name" value="Nucleoside Triphosphate Pyrophosphohydrolase"/>
    <property type="match status" value="2"/>
</dbReference>
<evidence type="ECO:0000256" key="6">
    <source>
        <dbReference type="ARBA" id="ARBA00023211"/>
    </source>
</evidence>
<dbReference type="InterPro" id="IPR039121">
    <property type="entry name" value="NUDT19"/>
</dbReference>
<evidence type="ECO:0000313" key="9">
    <source>
        <dbReference type="Proteomes" id="UP000528286"/>
    </source>
</evidence>
<comment type="cofactor">
    <cofactor evidence="2">
        <name>Mg(2+)</name>
        <dbReference type="ChEBI" id="CHEBI:18420"/>
    </cofactor>
</comment>
<evidence type="ECO:0000256" key="5">
    <source>
        <dbReference type="ARBA" id="ARBA00022842"/>
    </source>
</evidence>
<dbReference type="SUPFAM" id="SSF55811">
    <property type="entry name" value="Nudix"/>
    <property type="match status" value="1"/>
</dbReference>
<reference evidence="8 9" key="1">
    <citation type="submission" date="2020-08" db="EMBL/GenBank/DDBJ databases">
        <title>Genomic Encyclopedia of Type Strains, Phase IV (KMG-IV): sequencing the most valuable type-strain genomes for metagenomic binning, comparative biology and taxonomic classification.</title>
        <authorList>
            <person name="Goeker M."/>
        </authorList>
    </citation>
    <scope>NUCLEOTIDE SEQUENCE [LARGE SCALE GENOMIC DNA]</scope>
    <source>
        <strain evidence="8 9">DSM 29853</strain>
    </source>
</reference>
<protein>
    <submittedName>
        <fullName evidence="8">8-oxo-dGTP pyrophosphatase MutT (NUDIX family)</fullName>
    </submittedName>
</protein>